<dbReference type="PANTHER" id="PTHR30270:SF0">
    <property type="entry name" value="THIAMINE-MONOPHOSPHATE KINASE"/>
    <property type="match status" value="1"/>
</dbReference>
<evidence type="ECO:0000313" key="6">
    <source>
        <dbReference type="Proteomes" id="UP000037269"/>
    </source>
</evidence>
<comment type="caution">
    <text evidence="1">Lacks conserved residue(s) required for the propagation of feature annotation.</text>
</comment>
<dbReference type="GO" id="GO:0009228">
    <property type="term" value="P:thiamine biosynthetic process"/>
    <property type="evidence" value="ECO:0007669"/>
    <property type="project" value="UniProtKB-KW"/>
</dbReference>
<evidence type="ECO:0000259" key="3">
    <source>
        <dbReference type="Pfam" id="PF02769"/>
    </source>
</evidence>
<dbReference type="EMBL" id="FNED01000015">
    <property type="protein sequence ID" value="SDJ31708.1"/>
    <property type="molecule type" value="Genomic_DNA"/>
</dbReference>
<dbReference type="PATRIC" id="fig|47500.8.peg.1896"/>
<dbReference type="AlphaFoldDB" id="A0A0D1V1E2"/>
<evidence type="ECO:0000313" key="7">
    <source>
        <dbReference type="Proteomes" id="UP000182836"/>
    </source>
</evidence>
<gene>
    <name evidence="1" type="primary">thiL</name>
    <name evidence="4" type="ORF">AF333_29205</name>
    <name evidence="5" type="ORF">SAMN04487909_115116</name>
</gene>
<comment type="function">
    <text evidence="1">Catalyzes the ATP-dependent phosphorylation of thiamine-monophosphate (TMP) to form thiamine-pyrophosphate (TPP), the active form of vitamin B1.</text>
</comment>
<comment type="pathway">
    <text evidence="1">Cofactor biosynthesis; thiamine diphosphate biosynthesis; thiamine diphosphate from thiamine phosphate: step 1/1.</text>
</comment>
<dbReference type="Proteomes" id="UP000037269">
    <property type="component" value="Unassembled WGS sequence"/>
</dbReference>
<comment type="miscellaneous">
    <text evidence="1">Reaction mechanism of ThiL seems to utilize a direct, inline transfer of the gamma-phosphate of ATP to TMP rather than a phosphorylated enzyme intermediate.</text>
</comment>
<feature type="binding site" evidence="1">
    <location>
        <position position="82"/>
    </location>
    <ligand>
        <name>Mg(2+)</name>
        <dbReference type="ChEBI" id="CHEBI:18420"/>
        <label>3</label>
    </ligand>
</feature>
<feature type="binding site" evidence="1">
    <location>
        <position position="229"/>
    </location>
    <ligand>
        <name>Mg(2+)</name>
        <dbReference type="ChEBI" id="CHEBI:18420"/>
        <label>5</label>
    </ligand>
</feature>
<sequence length="343" mass="37147">MTENRRDEFGLISYLTGRQKVPTALGERITVGNGDDAAIVAGRTGYEWIACCDTMVEDVHFKRQTMLPSDIGHKALASNISDVAAMGGIPLFYLVSLGLPHTWNEEEIAEIYDGMATLALRYNMALIGGDTVAVPGPLTLTVTVLGEVEQDHGLLRGNARPGDAVFLTGTVGDSGAGLDILLQEQWGVANVPVEWMSLANRHRLPEPDVKAGRLLATSGIRIALNDISDGLASEAWEIAEASNVRLVLEEAAIPLSAPVLRYADMSGNCALDWAFYGGEDYRLVGCVSAEYKESISQAFAEKELPLYWIGEVQAGSPEVRIHWQSGKSTTLPKKGYNHFNGER</sequence>
<dbReference type="GO" id="GO:0000287">
    <property type="term" value="F:magnesium ion binding"/>
    <property type="evidence" value="ECO:0007669"/>
    <property type="project" value="UniProtKB-UniRule"/>
</dbReference>
<keyword evidence="1" id="KW-0808">Transferase</keyword>
<keyword evidence="6" id="KW-1185">Reference proteome</keyword>
<reference evidence="4 6" key="1">
    <citation type="submission" date="2015-07" db="EMBL/GenBank/DDBJ databases">
        <title>Fjat-14205 dsm 2895.</title>
        <authorList>
            <person name="Liu B."/>
            <person name="Wang J."/>
            <person name="Zhu Y."/>
            <person name="Liu G."/>
            <person name="Chen Q."/>
            <person name="Chen Z."/>
            <person name="Lan J."/>
            <person name="Che J."/>
            <person name="Ge C."/>
            <person name="Shi H."/>
            <person name="Pan Z."/>
            <person name="Liu X."/>
        </authorList>
    </citation>
    <scope>NUCLEOTIDE SEQUENCE [LARGE SCALE GENOMIC DNA]</scope>
    <source>
        <strain evidence="4 6">DSM 2895</strain>
    </source>
</reference>
<dbReference type="NCBIfam" id="TIGR01379">
    <property type="entry name" value="thiL"/>
    <property type="match status" value="1"/>
</dbReference>
<comment type="catalytic activity">
    <reaction evidence="1">
        <text>thiamine phosphate + ATP = thiamine diphosphate + ADP</text>
        <dbReference type="Rhea" id="RHEA:15913"/>
        <dbReference type="ChEBI" id="CHEBI:30616"/>
        <dbReference type="ChEBI" id="CHEBI:37575"/>
        <dbReference type="ChEBI" id="CHEBI:58937"/>
        <dbReference type="ChEBI" id="CHEBI:456216"/>
        <dbReference type="EC" id="2.7.4.16"/>
    </reaction>
</comment>
<dbReference type="InterPro" id="IPR036921">
    <property type="entry name" value="PurM-like_N_sf"/>
</dbReference>
<dbReference type="GO" id="GO:0005524">
    <property type="term" value="F:ATP binding"/>
    <property type="evidence" value="ECO:0007669"/>
    <property type="project" value="UniProtKB-UniRule"/>
</dbReference>
<keyword evidence="1" id="KW-0479">Metal-binding</keyword>
<accession>A0A0D1V1E2</accession>
<dbReference type="InterPro" id="IPR006283">
    <property type="entry name" value="ThiL-like"/>
</dbReference>
<feature type="binding site" evidence="1">
    <location>
        <position position="336"/>
    </location>
    <ligand>
        <name>substrate</name>
    </ligand>
</feature>
<keyword evidence="1" id="KW-0460">Magnesium</keyword>
<evidence type="ECO:0000259" key="2">
    <source>
        <dbReference type="Pfam" id="PF00586"/>
    </source>
</evidence>
<dbReference type="Gene3D" id="3.90.650.10">
    <property type="entry name" value="PurM-like C-terminal domain"/>
    <property type="match status" value="1"/>
</dbReference>
<dbReference type="Proteomes" id="UP000182836">
    <property type="component" value="Unassembled WGS sequence"/>
</dbReference>
<feature type="binding site" evidence="1">
    <location>
        <position position="82"/>
    </location>
    <ligand>
        <name>Mg(2+)</name>
        <dbReference type="ChEBI" id="CHEBI:18420"/>
        <label>2</label>
    </ligand>
</feature>
<feature type="binding site" evidence="1">
    <location>
        <position position="130"/>
    </location>
    <ligand>
        <name>Mg(2+)</name>
        <dbReference type="ChEBI" id="CHEBI:18420"/>
        <label>1</label>
    </ligand>
</feature>
<reference evidence="5 7" key="2">
    <citation type="submission" date="2016-10" db="EMBL/GenBank/DDBJ databases">
        <authorList>
            <person name="de Groot N.N."/>
        </authorList>
    </citation>
    <scope>NUCLEOTIDE SEQUENCE [LARGE SCALE GENOMIC DNA]</scope>
    <source>
        <strain evidence="5 7">DSM 2895</strain>
    </source>
</reference>
<evidence type="ECO:0000313" key="4">
    <source>
        <dbReference type="EMBL" id="KON84053.1"/>
    </source>
</evidence>
<feature type="binding site" evidence="1">
    <location>
        <position position="112"/>
    </location>
    <ligand>
        <name>ATP</name>
        <dbReference type="ChEBI" id="CHEBI:30616"/>
    </ligand>
</feature>
<feature type="binding site" evidence="1">
    <location>
        <position position="36"/>
    </location>
    <ligand>
        <name>Mg(2+)</name>
        <dbReference type="ChEBI" id="CHEBI:18420"/>
        <label>4</label>
    </ligand>
</feature>
<dbReference type="STRING" id="47500.AF333_29205"/>
<dbReference type="OrthoDB" id="9802811at2"/>
<name>A0A0D1V1E2_ANEMI</name>
<dbReference type="InterPro" id="IPR010918">
    <property type="entry name" value="PurM-like_C_dom"/>
</dbReference>
<dbReference type="PIRSF" id="PIRSF005303">
    <property type="entry name" value="Thiam_monoph_kin"/>
    <property type="match status" value="1"/>
</dbReference>
<comment type="similarity">
    <text evidence="1">Belongs to the thiamine-monophosphate kinase family.</text>
</comment>
<dbReference type="EC" id="2.7.4.16" evidence="1"/>
<feature type="binding site" evidence="1">
    <location>
        <position position="60"/>
    </location>
    <ligand>
        <name>substrate</name>
    </ligand>
</feature>
<keyword evidence="1" id="KW-0784">Thiamine biosynthesis</keyword>
<organism evidence="4 6">
    <name type="scientific">Aneurinibacillus migulanus</name>
    <name type="common">Bacillus migulanus</name>
    <dbReference type="NCBI Taxonomy" id="47500"/>
    <lineage>
        <taxon>Bacteria</taxon>
        <taxon>Bacillati</taxon>
        <taxon>Bacillota</taxon>
        <taxon>Bacilli</taxon>
        <taxon>Bacillales</taxon>
        <taxon>Paenibacillaceae</taxon>
        <taxon>Aneurinibacillus group</taxon>
        <taxon>Aneurinibacillus</taxon>
    </lineage>
</organism>
<dbReference type="GO" id="GO:0009030">
    <property type="term" value="F:thiamine-phosphate kinase activity"/>
    <property type="evidence" value="ECO:0007669"/>
    <property type="project" value="UniProtKB-UniRule"/>
</dbReference>
<feature type="binding site" evidence="1">
    <location>
        <position position="228"/>
    </location>
    <ligand>
        <name>ATP</name>
        <dbReference type="ChEBI" id="CHEBI:30616"/>
    </ligand>
</feature>
<keyword evidence="1 5" id="KW-0418">Kinase</keyword>
<dbReference type="HAMAP" id="MF_02128">
    <property type="entry name" value="TMP_kinase"/>
    <property type="match status" value="1"/>
</dbReference>
<dbReference type="GO" id="GO:0009229">
    <property type="term" value="P:thiamine diphosphate biosynthetic process"/>
    <property type="evidence" value="ECO:0007669"/>
    <property type="project" value="UniProtKB-UniRule"/>
</dbReference>
<evidence type="ECO:0000313" key="5">
    <source>
        <dbReference type="EMBL" id="SDJ31708.1"/>
    </source>
</evidence>
<feature type="binding site" evidence="1">
    <location>
        <position position="53"/>
    </location>
    <ligand>
        <name>Mg(2+)</name>
        <dbReference type="ChEBI" id="CHEBI:18420"/>
        <label>1</label>
    </ligand>
</feature>
<feature type="binding site" evidence="1">
    <location>
        <position position="82"/>
    </location>
    <ligand>
        <name>Mg(2+)</name>
        <dbReference type="ChEBI" id="CHEBI:18420"/>
        <label>4</label>
    </ligand>
</feature>
<feature type="binding site" evidence="1">
    <location>
        <position position="226"/>
    </location>
    <ligand>
        <name>Mg(2+)</name>
        <dbReference type="ChEBI" id="CHEBI:18420"/>
        <label>3</label>
    </ligand>
</feature>
<dbReference type="InterPro" id="IPR016188">
    <property type="entry name" value="PurM-like_N"/>
</dbReference>
<feature type="binding site" evidence="1">
    <location>
        <position position="156"/>
    </location>
    <ligand>
        <name>ATP</name>
        <dbReference type="ChEBI" id="CHEBI:30616"/>
    </ligand>
</feature>
<dbReference type="CDD" id="cd02194">
    <property type="entry name" value="ThiL"/>
    <property type="match status" value="1"/>
</dbReference>
<dbReference type="PANTHER" id="PTHR30270">
    <property type="entry name" value="THIAMINE-MONOPHOSPHATE KINASE"/>
    <property type="match status" value="1"/>
</dbReference>
<dbReference type="InterPro" id="IPR036676">
    <property type="entry name" value="PurM-like_C_sf"/>
</dbReference>
<keyword evidence="1" id="KW-0067">ATP-binding</keyword>
<dbReference type="SUPFAM" id="SSF56042">
    <property type="entry name" value="PurM C-terminal domain-like"/>
    <property type="match status" value="1"/>
</dbReference>
<protein>
    <recommendedName>
        <fullName evidence="1">Thiamine-monophosphate kinase</fullName>
        <shortName evidence="1">TMP kinase</shortName>
        <shortName evidence="1">Thiamine-phosphate kinase</shortName>
        <ecNumber evidence="1">2.7.4.16</ecNumber>
    </recommendedName>
</protein>
<dbReference type="Pfam" id="PF02769">
    <property type="entry name" value="AIRS_C"/>
    <property type="match status" value="1"/>
</dbReference>
<dbReference type="GeneID" id="42309210"/>
<dbReference type="Pfam" id="PF00586">
    <property type="entry name" value="AIRS"/>
    <property type="match status" value="1"/>
</dbReference>
<dbReference type="UniPathway" id="UPA00060">
    <property type="reaction ID" value="UER00142"/>
</dbReference>
<feature type="binding site" evidence="1">
    <location>
        <position position="53"/>
    </location>
    <ligand>
        <name>Mg(2+)</name>
        <dbReference type="ChEBI" id="CHEBI:18420"/>
        <label>2</label>
    </ligand>
</feature>
<feature type="domain" description="PurM-like N-terminal" evidence="2">
    <location>
        <begin position="34"/>
        <end position="148"/>
    </location>
</feature>
<feature type="domain" description="PurM-like C-terminal" evidence="3">
    <location>
        <begin position="160"/>
        <end position="316"/>
    </location>
</feature>
<dbReference type="RefSeq" id="WP_043067066.1">
    <property type="nucleotide sequence ID" value="NZ_BJOA01000272.1"/>
</dbReference>
<feature type="binding site" evidence="1">
    <location>
        <begin position="129"/>
        <end position="130"/>
    </location>
    <ligand>
        <name>ATP</name>
        <dbReference type="ChEBI" id="CHEBI:30616"/>
    </ligand>
</feature>
<proteinExistence type="inferred from homology"/>
<evidence type="ECO:0000256" key="1">
    <source>
        <dbReference type="HAMAP-Rule" id="MF_02128"/>
    </source>
</evidence>
<feature type="binding site" evidence="1">
    <location>
        <position position="279"/>
    </location>
    <ligand>
        <name>substrate</name>
    </ligand>
</feature>
<dbReference type="SUPFAM" id="SSF55326">
    <property type="entry name" value="PurM N-terminal domain-like"/>
    <property type="match status" value="1"/>
</dbReference>
<feature type="binding site" evidence="1">
    <location>
        <position position="36"/>
    </location>
    <ligand>
        <name>Mg(2+)</name>
        <dbReference type="ChEBI" id="CHEBI:18420"/>
        <label>3</label>
    </ligand>
</feature>
<dbReference type="EMBL" id="LGUG01000013">
    <property type="protein sequence ID" value="KON84053.1"/>
    <property type="molecule type" value="Genomic_DNA"/>
</dbReference>
<dbReference type="Gene3D" id="3.30.1330.10">
    <property type="entry name" value="PurM-like, N-terminal domain"/>
    <property type="match status" value="1"/>
</dbReference>
<keyword evidence="1" id="KW-0547">Nucleotide-binding</keyword>